<keyword evidence="3" id="KW-1185">Reference proteome</keyword>
<reference evidence="2 3" key="1">
    <citation type="submission" date="2017-10" db="EMBL/GenBank/DDBJ databases">
        <title>Draft genome sequence of cellulolytic Actinomyces sp CtC72 isolated from cattle rumen fluid.</title>
        <authorList>
            <person name="Joshi A.J."/>
            <person name="Vasudevan G."/>
            <person name="Lanjekar V.B."/>
            <person name="Hivarkar S."/>
            <person name="Engineer A."/>
            <person name="Pore S.D."/>
            <person name="Dhakephalkar P.K."/>
            <person name="Dagar S."/>
        </authorList>
    </citation>
    <scope>NUCLEOTIDE SEQUENCE [LARGE SCALE GENOMIC DNA]</scope>
    <source>
        <strain evidence="3">CtC72</strain>
    </source>
</reference>
<gene>
    <name evidence="2" type="ORF">BW737_008635</name>
</gene>
<feature type="compositionally biased region" description="Polar residues" evidence="1">
    <location>
        <begin position="149"/>
        <end position="164"/>
    </location>
</feature>
<feature type="compositionally biased region" description="Low complexity" evidence="1">
    <location>
        <begin position="52"/>
        <end position="70"/>
    </location>
</feature>
<feature type="compositionally biased region" description="Basic and acidic residues" evidence="1">
    <location>
        <begin position="130"/>
        <end position="139"/>
    </location>
</feature>
<comment type="caution">
    <text evidence="2">The sequence shown here is derived from an EMBL/GenBank/DDBJ whole genome shotgun (WGS) entry which is preliminary data.</text>
</comment>
<sequence length="185" mass="21006">MLVTLNDYGTQYKDWLNQRTTAEQDPQTAARTGRKWRQRPPPRAPRPPAPGTPGQARPVVRLPGRPGRYAPPHPRRAHHQPRRVRGAQVRDRLRHHRGATPDHQAAIAEWTLYTYTDNPAPARNILADWHAQRRPERTRTPKPKTNKPASTSQHPAGWGTTPTPEQGLERQVVFGLGGWLLFPVI</sequence>
<feature type="region of interest" description="Disordered" evidence="1">
    <location>
        <begin position="16"/>
        <end position="90"/>
    </location>
</feature>
<feature type="compositionally biased region" description="Pro residues" evidence="1">
    <location>
        <begin position="41"/>
        <end position="51"/>
    </location>
</feature>
<proteinExistence type="predicted"/>
<name>A0ABX4MAN8_9ACTO</name>
<dbReference type="Proteomes" id="UP000194577">
    <property type="component" value="Unassembled WGS sequence"/>
</dbReference>
<organism evidence="2 3">
    <name type="scientific">Actinomyces ruminis</name>
    <dbReference type="NCBI Taxonomy" id="1937003"/>
    <lineage>
        <taxon>Bacteria</taxon>
        <taxon>Bacillati</taxon>
        <taxon>Actinomycetota</taxon>
        <taxon>Actinomycetes</taxon>
        <taxon>Actinomycetales</taxon>
        <taxon>Actinomycetaceae</taxon>
        <taxon>Actinomyces</taxon>
    </lineage>
</organism>
<evidence type="ECO:0000313" key="3">
    <source>
        <dbReference type="Proteomes" id="UP000194577"/>
    </source>
</evidence>
<feature type="compositionally biased region" description="Basic residues" evidence="1">
    <location>
        <begin position="73"/>
        <end position="85"/>
    </location>
</feature>
<accession>A0ABX4MAN8</accession>
<evidence type="ECO:0000256" key="1">
    <source>
        <dbReference type="SAM" id="MobiDB-lite"/>
    </source>
</evidence>
<dbReference type="EMBL" id="MTPX02000042">
    <property type="protein sequence ID" value="PHP52543.1"/>
    <property type="molecule type" value="Genomic_DNA"/>
</dbReference>
<feature type="region of interest" description="Disordered" evidence="1">
    <location>
        <begin position="130"/>
        <end position="166"/>
    </location>
</feature>
<dbReference type="RefSeq" id="WP_086614242.1">
    <property type="nucleotide sequence ID" value="NZ_MTPX02000042.1"/>
</dbReference>
<protein>
    <submittedName>
        <fullName evidence="2">Uncharacterized protein</fullName>
    </submittedName>
</protein>
<evidence type="ECO:0000313" key="2">
    <source>
        <dbReference type="EMBL" id="PHP52543.1"/>
    </source>
</evidence>
<feature type="compositionally biased region" description="Polar residues" evidence="1">
    <location>
        <begin position="17"/>
        <end position="30"/>
    </location>
</feature>